<dbReference type="PROSITE" id="PS51253">
    <property type="entry name" value="HTH_CENPB"/>
    <property type="match status" value="1"/>
</dbReference>
<dbReference type="Pfam" id="PF03221">
    <property type="entry name" value="HTH_Tnp_Tc5"/>
    <property type="match status" value="1"/>
</dbReference>
<dbReference type="InterPro" id="IPR009057">
    <property type="entry name" value="Homeodomain-like_sf"/>
</dbReference>
<keyword evidence="5" id="KW-1185">Reference proteome</keyword>
<dbReference type="EMBL" id="CAVLGL010000079">
    <property type="protein sequence ID" value="CAK1585551.1"/>
    <property type="molecule type" value="Genomic_DNA"/>
</dbReference>
<dbReference type="InterPro" id="IPR050863">
    <property type="entry name" value="CenT-Element_Derived"/>
</dbReference>
<evidence type="ECO:0000256" key="2">
    <source>
        <dbReference type="ARBA" id="ARBA00023125"/>
    </source>
</evidence>
<comment type="subcellular location">
    <subcellularLocation>
        <location evidence="1">Nucleus</location>
    </subcellularLocation>
</comment>
<sequence length="138" mass="15654">MPISWPMMTMAEKFAEELGLTSFKPSEGWLGKFKQRHHINYGKISEEARSVDTNVTRDWINRLWSKLTEKYAPTDIFNADKAGIFYKLTPDKSLKFKGEKCVGGKLSEEHITVPVAANIDSTGKKADVNRQIEKSAVF</sequence>
<organism evidence="4 5">
    <name type="scientific">Parnassius mnemosyne</name>
    <name type="common">clouded apollo</name>
    <dbReference type="NCBI Taxonomy" id="213953"/>
    <lineage>
        <taxon>Eukaryota</taxon>
        <taxon>Metazoa</taxon>
        <taxon>Ecdysozoa</taxon>
        <taxon>Arthropoda</taxon>
        <taxon>Hexapoda</taxon>
        <taxon>Insecta</taxon>
        <taxon>Pterygota</taxon>
        <taxon>Neoptera</taxon>
        <taxon>Endopterygota</taxon>
        <taxon>Lepidoptera</taxon>
        <taxon>Glossata</taxon>
        <taxon>Ditrysia</taxon>
        <taxon>Papilionoidea</taxon>
        <taxon>Papilionidae</taxon>
        <taxon>Parnassiinae</taxon>
        <taxon>Parnassini</taxon>
        <taxon>Parnassius</taxon>
        <taxon>Driopa</taxon>
    </lineage>
</organism>
<feature type="domain" description="HTH CENPB-type" evidence="3">
    <location>
        <begin position="1"/>
        <end position="43"/>
    </location>
</feature>
<evidence type="ECO:0000313" key="4">
    <source>
        <dbReference type="EMBL" id="CAK1585551.1"/>
    </source>
</evidence>
<comment type="caution">
    <text evidence="4">The sequence shown here is derived from an EMBL/GenBank/DDBJ whole genome shotgun (WGS) entry which is preliminary data.</text>
</comment>
<dbReference type="GO" id="GO:0003677">
    <property type="term" value="F:DNA binding"/>
    <property type="evidence" value="ECO:0007669"/>
    <property type="project" value="UniProtKB-KW"/>
</dbReference>
<reference evidence="4 5" key="1">
    <citation type="submission" date="2023-11" db="EMBL/GenBank/DDBJ databases">
        <authorList>
            <person name="Hedman E."/>
            <person name="Englund M."/>
            <person name="Stromberg M."/>
            <person name="Nyberg Akerstrom W."/>
            <person name="Nylinder S."/>
            <person name="Jareborg N."/>
            <person name="Kallberg Y."/>
            <person name="Kronander E."/>
        </authorList>
    </citation>
    <scope>NUCLEOTIDE SEQUENCE [LARGE SCALE GENOMIC DNA]</scope>
</reference>
<dbReference type="PANTHER" id="PTHR19303:SF73">
    <property type="entry name" value="PROTEIN PDC2"/>
    <property type="match status" value="1"/>
</dbReference>
<evidence type="ECO:0000313" key="5">
    <source>
        <dbReference type="Proteomes" id="UP001314205"/>
    </source>
</evidence>
<name>A0AAV1KRA6_9NEOP</name>
<evidence type="ECO:0000259" key="3">
    <source>
        <dbReference type="PROSITE" id="PS51253"/>
    </source>
</evidence>
<dbReference type="GO" id="GO:0005634">
    <property type="term" value="C:nucleus"/>
    <property type="evidence" value="ECO:0007669"/>
    <property type="project" value="UniProtKB-SubCell"/>
</dbReference>
<accession>A0AAV1KRA6</accession>
<dbReference type="AlphaFoldDB" id="A0AAV1KRA6"/>
<dbReference type="Proteomes" id="UP001314205">
    <property type="component" value="Unassembled WGS sequence"/>
</dbReference>
<keyword evidence="2" id="KW-0238">DNA-binding</keyword>
<proteinExistence type="predicted"/>
<dbReference type="InterPro" id="IPR006600">
    <property type="entry name" value="HTH_CenpB_DNA-bd_dom"/>
</dbReference>
<protein>
    <recommendedName>
        <fullName evidence="3">HTH CENPB-type domain-containing protein</fullName>
    </recommendedName>
</protein>
<evidence type="ECO:0000256" key="1">
    <source>
        <dbReference type="ARBA" id="ARBA00004123"/>
    </source>
</evidence>
<dbReference type="SUPFAM" id="SSF46689">
    <property type="entry name" value="Homeodomain-like"/>
    <property type="match status" value="1"/>
</dbReference>
<dbReference type="PANTHER" id="PTHR19303">
    <property type="entry name" value="TRANSPOSON"/>
    <property type="match status" value="1"/>
</dbReference>
<dbReference type="Gene3D" id="1.10.10.60">
    <property type="entry name" value="Homeodomain-like"/>
    <property type="match status" value="1"/>
</dbReference>
<gene>
    <name evidence="4" type="ORF">PARMNEM_LOCUS6616</name>
</gene>